<evidence type="ECO:0000313" key="1">
    <source>
        <dbReference type="EMBL" id="GJN41388.1"/>
    </source>
</evidence>
<accession>A0AAV5G3T7</accession>
<protein>
    <submittedName>
        <fullName evidence="1">Uncharacterized protein</fullName>
    </submittedName>
</protein>
<dbReference type="AlphaFoldDB" id="A0AAV5G3T7"/>
<name>A0AAV5G3T7_ELECO</name>
<proteinExistence type="predicted"/>
<gene>
    <name evidence="1" type="primary">gn00759</name>
    <name evidence="1" type="ORF">PR202_gn00759</name>
</gene>
<sequence length="67" mass="7855">MLPPFCSRRQRDNKDLEERIFEMTDRKLWLFTGLGILMSIAFLDPSNLEADLHASVMVGDTMRWLLL</sequence>
<reference evidence="1" key="1">
    <citation type="journal article" date="2018" name="DNA Res.">
        <title>Multiple hybrid de novo genome assembly of finger millet, an orphan allotetraploid crop.</title>
        <authorList>
            <person name="Hatakeyama M."/>
            <person name="Aluri S."/>
            <person name="Balachadran M.T."/>
            <person name="Sivarajan S.R."/>
            <person name="Patrignani A."/>
            <person name="Gruter S."/>
            <person name="Poveda L."/>
            <person name="Shimizu-Inatsugi R."/>
            <person name="Baeten J."/>
            <person name="Francoijs K.J."/>
            <person name="Nataraja K.N."/>
            <person name="Reddy Y.A.N."/>
            <person name="Phadnis S."/>
            <person name="Ravikumar R.L."/>
            <person name="Schlapbach R."/>
            <person name="Sreeman S.M."/>
            <person name="Shimizu K.K."/>
        </authorList>
    </citation>
    <scope>NUCLEOTIDE SEQUENCE</scope>
</reference>
<keyword evidence="2" id="KW-1185">Reference proteome</keyword>
<reference evidence="1" key="2">
    <citation type="submission" date="2021-12" db="EMBL/GenBank/DDBJ databases">
        <title>Resequencing data analysis of finger millet.</title>
        <authorList>
            <person name="Hatakeyama M."/>
            <person name="Aluri S."/>
            <person name="Balachadran M.T."/>
            <person name="Sivarajan S.R."/>
            <person name="Poveda L."/>
            <person name="Shimizu-Inatsugi R."/>
            <person name="Schlapbach R."/>
            <person name="Sreeman S.M."/>
            <person name="Shimizu K.K."/>
        </authorList>
    </citation>
    <scope>NUCLEOTIDE SEQUENCE</scope>
</reference>
<comment type="caution">
    <text evidence="1">The sequence shown here is derived from an EMBL/GenBank/DDBJ whole genome shotgun (WGS) entry which is preliminary data.</text>
</comment>
<evidence type="ECO:0000313" key="2">
    <source>
        <dbReference type="Proteomes" id="UP001054889"/>
    </source>
</evidence>
<dbReference type="Proteomes" id="UP001054889">
    <property type="component" value="Unassembled WGS sequence"/>
</dbReference>
<organism evidence="1 2">
    <name type="scientific">Eleusine coracana subsp. coracana</name>
    <dbReference type="NCBI Taxonomy" id="191504"/>
    <lineage>
        <taxon>Eukaryota</taxon>
        <taxon>Viridiplantae</taxon>
        <taxon>Streptophyta</taxon>
        <taxon>Embryophyta</taxon>
        <taxon>Tracheophyta</taxon>
        <taxon>Spermatophyta</taxon>
        <taxon>Magnoliopsida</taxon>
        <taxon>Liliopsida</taxon>
        <taxon>Poales</taxon>
        <taxon>Poaceae</taxon>
        <taxon>PACMAD clade</taxon>
        <taxon>Chloridoideae</taxon>
        <taxon>Cynodonteae</taxon>
        <taxon>Eleusininae</taxon>
        <taxon>Eleusine</taxon>
    </lineage>
</organism>
<dbReference type="EMBL" id="BQKI01000319">
    <property type="protein sequence ID" value="GJN41388.1"/>
    <property type="molecule type" value="Genomic_DNA"/>
</dbReference>